<dbReference type="SUPFAM" id="SSF48371">
    <property type="entry name" value="ARM repeat"/>
    <property type="match status" value="1"/>
</dbReference>
<evidence type="ECO:0000256" key="1">
    <source>
        <dbReference type="ARBA" id="ARBA00004123"/>
    </source>
</evidence>
<dbReference type="EMBL" id="JASFZW010000006">
    <property type="protein sequence ID" value="KAK2077410.1"/>
    <property type="molecule type" value="Genomic_DNA"/>
</dbReference>
<feature type="domain" description="MI" evidence="5">
    <location>
        <begin position="590"/>
        <end position="722"/>
    </location>
</feature>
<dbReference type="GO" id="GO:0042274">
    <property type="term" value="P:ribosomal small subunit biogenesis"/>
    <property type="evidence" value="ECO:0007669"/>
    <property type="project" value="TreeGrafter"/>
</dbReference>
<protein>
    <recommendedName>
        <fullName evidence="5">MI domain-containing protein</fullName>
    </recommendedName>
</protein>
<feature type="compositionally biased region" description="Low complexity" evidence="4">
    <location>
        <begin position="282"/>
        <end position="293"/>
    </location>
</feature>
<accession>A0AAD9IHM7</accession>
<gene>
    <name evidence="6" type="ORF">QBZ16_004255</name>
</gene>
<comment type="caution">
    <text evidence="6">The sequence shown here is derived from an EMBL/GenBank/DDBJ whole genome shotgun (WGS) entry which is preliminary data.</text>
</comment>
<proteinExistence type="inferred from homology"/>
<dbReference type="InterPro" id="IPR003891">
    <property type="entry name" value="Initiation_fac_eIF4g_MI"/>
</dbReference>
<comment type="subcellular location">
    <subcellularLocation>
        <location evidence="1">Nucleus</location>
    </subcellularLocation>
</comment>
<dbReference type="Proteomes" id="UP001255856">
    <property type="component" value="Unassembled WGS sequence"/>
</dbReference>
<name>A0AAD9IHM7_PROWI</name>
<dbReference type="GO" id="GO:0005730">
    <property type="term" value="C:nucleolus"/>
    <property type="evidence" value="ECO:0007669"/>
    <property type="project" value="TreeGrafter"/>
</dbReference>
<evidence type="ECO:0000256" key="4">
    <source>
        <dbReference type="SAM" id="MobiDB-lite"/>
    </source>
</evidence>
<keyword evidence="7" id="KW-1185">Reference proteome</keyword>
<comment type="similarity">
    <text evidence="2">Belongs to the CWC22 family.</text>
</comment>
<feature type="compositionally biased region" description="Acidic residues" evidence="4">
    <location>
        <begin position="248"/>
        <end position="270"/>
    </location>
</feature>
<evidence type="ECO:0000313" key="7">
    <source>
        <dbReference type="Proteomes" id="UP001255856"/>
    </source>
</evidence>
<dbReference type="PANTHER" id="PTHR18034:SF4">
    <property type="entry name" value="NUCLEOLAR MIF4G DOMAIN-CONTAINING PROTEIN 1"/>
    <property type="match status" value="1"/>
</dbReference>
<evidence type="ECO:0000256" key="3">
    <source>
        <dbReference type="ARBA" id="ARBA00023242"/>
    </source>
</evidence>
<sequence length="816" mass="85072">MAPTTSDDASTTTSATGLPKGSDPRVAGAAAARARPRRGGRGGGGGAGRGQPHRSSTPSTKFEELLQIGPVARISARPVADRGAAEDEARLQASLIKRLGMKGRNKATRVGDAGLDELLGDFAKEAAPLESGVGVRDRFARAAAEPNKRSLKPHAGSQEDAFSESSDDMDELFEDESGSDVDESEDDLNNALAESESGSDNDLLAEDSEEDGSGMSEEFDVDDLEGELEEGDDASVADSEDESAHASDEEEEEDEEEEDSRGSDEADLSEDASAGASKKDQPSQAAAAAAAPAKYVPPALRRAAEAGSEDQVSRAVRGLLNRLAESNIQSVVKDLCRLYNESGRRQVSDCLTAELVAASAEGPRATEAFAAVAAAAAAAVAASTSDAGVLAGFVAAVAQRLESAGADDDGLAVHNLTLVIAHLCTLRALSADLAFSLLDAWTRRFSERDISSMARLVDAAGLSLRAADPEATRDFVVAVSARAAERRRAAEAGEGPALSTRAQALLEAVTDTKNNRSARACAPAALAPGDDAPKRGRWWLPTAADAKLSAAPGAGPGGAWGPAGAALGADRGDGSARLLRLAAKMGMNTDVRRAVFCALMGSEDAADAAERLGRLRLRGQQAPEGVRVATLCALGEASYNPFYAETLCRLAQGDKAVGKTLQFRLWDLIRELTGAGAGDEAALLPAGDAQATARKLGLLARLAGECLARGALRPQSFLKLVDWRAALAPKETVFWRLFFEATLAAAQDPAALFAGLARRPEAAALRRGLAWYVKHRLGPWLAEQAPGTRGRSAQELEELVLKARATERALKAVAVM</sequence>
<feature type="compositionally biased region" description="Acidic residues" evidence="4">
    <location>
        <begin position="197"/>
        <end position="241"/>
    </location>
</feature>
<dbReference type="AlphaFoldDB" id="A0AAD9IHM7"/>
<dbReference type="PANTHER" id="PTHR18034">
    <property type="entry name" value="CELL CYCLE CONTROL PROTEIN CWF22-RELATED"/>
    <property type="match status" value="1"/>
</dbReference>
<reference evidence="6" key="1">
    <citation type="submission" date="2021-01" db="EMBL/GenBank/DDBJ databases">
        <authorList>
            <person name="Eckstrom K.M.E."/>
        </authorList>
    </citation>
    <scope>NUCLEOTIDE SEQUENCE</scope>
    <source>
        <strain evidence="6">UVCC 0001</strain>
    </source>
</reference>
<feature type="compositionally biased region" description="Low complexity" evidence="4">
    <location>
        <begin position="1"/>
        <end position="16"/>
    </location>
</feature>
<dbReference type="InterPro" id="IPR050781">
    <property type="entry name" value="CWC22_splicing_factor"/>
</dbReference>
<keyword evidence="3" id="KW-0539">Nucleus</keyword>
<dbReference type="SMART" id="SM00544">
    <property type="entry name" value="MA3"/>
    <property type="match status" value="1"/>
</dbReference>
<dbReference type="InterPro" id="IPR016024">
    <property type="entry name" value="ARM-type_fold"/>
</dbReference>
<feature type="compositionally biased region" description="Acidic residues" evidence="4">
    <location>
        <begin position="161"/>
        <end position="188"/>
    </location>
</feature>
<feature type="region of interest" description="Disordered" evidence="4">
    <location>
        <begin position="143"/>
        <end position="294"/>
    </location>
</feature>
<dbReference type="Pfam" id="PF02847">
    <property type="entry name" value="MA3"/>
    <property type="match status" value="1"/>
</dbReference>
<evidence type="ECO:0000259" key="5">
    <source>
        <dbReference type="PROSITE" id="PS51366"/>
    </source>
</evidence>
<organism evidence="6 7">
    <name type="scientific">Prototheca wickerhamii</name>
    <dbReference type="NCBI Taxonomy" id="3111"/>
    <lineage>
        <taxon>Eukaryota</taxon>
        <taxon>Viridiplantae</taxon>
        <taxon>Chlorophyta</taxon>
        <taxon>core chlorophytes</taxon>
        <taxon>Trebouxiophyceae</taxon>
        <taxon>Chlorellales</taxon>
        <taxon>Chlorellaceae</taxon>
        <taxon>Prototheca</taxon>
    </lineage>
</organism>
<dbReference type="Gene3D" id="1.25.40.180">
    <property type="match status" value="1"/>
</dbReference>
<evidence type="ECO:0000256" key="2">
    <source>
        <dbReference type="ARBA" id="ARBA00006856"/>
    </source>
</evidence>
<dbReference type="PROSITE" id="PS51366">
    <property type="entry name" value="MI"/>
    <property type="match status" value="1"/>
</dbReference>
<evidence type="ECO:0000313" key="6">
    <source>
        <dbReference type="EMBL" id="KAK2077410.1"/>
    </source>
</evidence>
<feature type="region of interest" description="Disordered" evidence="4">
    <location>
        <begin position="1"/>
        <end position="62"/>
    </location>
</feature>
<dbReference type="GO" id="GO:0003723">
    <property type="term" value="F:RNA binding"/>
    <property type="evidence" value="ECO:0007669"/>
    <property type="project" value="TreeGrafter"/>
</dbReference>